<evidence type="ECO:0000259" key="1">
    <source>
        <dbReference type="Pfam" id="PF13280"/>
    </source>
</evidence>
<dbReference type="Proteomes" id="UP000717624">
    <property type="component" value="Unassembled WGS sequence"/>
</dbReference>
<dbReference type="AlphaFoldDB" id="A0A939BSQ1"/>
<sequence length="69" mass="8311">MLRQLQRYLMENRPVEVIYLDRQGQTSKRRLRLHSVDKGYVKAYCYSRRAYRLFALDRILAIAPVSRHA</sequence>
<organism evidence="2 3">
    <name type="scientific">Brevibacillus fulvus</name>
    <dbReference type="NCBI Taxonomy" id="1125967"/>
    <lineage>
        <taxon>Bacteria</taxon>
        <taxon>Bacillati</taxon>
        <taxon>Bacillota</taxon>
        <taxon>Bacilli</taxon>
        <taxon>Bacillales</taxon>
        <taxon>Paenibacillaceae</taxon>
        <taxon>Brevibacillus</taxon>
    </lineage>
</organism>
<dbReference type="InterPro" id="IPR026881">
    <property type="entry name" value="WYL_dom"/>
</dbReference>
<gene>
    <name evidence="2" type="ORF">JOD01_002313</name>
</gene>
<dbReference type="RefSeq" id="WP_204518455.1">
    <property type="nucleotide sequence ID" value="NZ_BAABIN010000016.1"/>
</dbReference>
<dbReference type="Pfam" id="PF13280">
    <property type="entry name" value="WYL"/>
    <property type="match status" value="1"/>
</dbReference>
<evidence type="ECO:0000313" key="2">
    <source>
        <dbReference type="EMBL" id="MBM7590703.1"/>
    </source>
</evidence>
<proteinExistence type="predicted"/>
<feature type="domain" description="WYL" evidence="1">
    <location>
        <begin position="2"/>
        <end position="62"/>
    </location>
</feature>
<name>A0A939BSQ1_9BACL</name>
<comment type="caution">
    <text evidence="2">The sequence shown here is derived from an EMBL/GenBank/DDBJ whole genome shotgun (WGS) entry which is preliminary data.</text>
</comment>
<accession>A0A939BSQ1</accession>
<evidence type="ECO:0000313" key="3">
    <source>
        <dbReference type="Proteomes" id="UP000717624"/>
    </source>
</evidence>
<keyword evidence="3" id="KW-1185">Reference proteome</keyword>
<keyword evidence="2" id="KW-0238">DNA-binding</keyword>
<protein>
    <submittedName>
        <fullName evidence="2">DNA-binding transcriptional regulator YafY</fullName>
    </submittedName>
</protein>
<dbReference type="PROSITE" id="PS52050">
    <property type="entry name" value="WYL"/>
    <property type="match status" value="1"/>
</dbReference>
<reference evidence="2" key="1">
    <citation type="submission" date="2021-01" db="EMBL/GenBank/DDBJ databases">
        <title>Genomic Encyclopedia of Type Strains, Phase IV (KMG-IV): sequencing the most valuable type-strain genomes for metagenomic binning, comparative biology and taxonomic classification.</title>
        <authorList>
            <person name="Goeker M."/>
        </authorList>
    </citation>
    <scope>NUCLEOTIDE SEQUENCE</scope>
    <source>
        <strain evidence="2">DSM 25523</strain>
    </source>
</reference>
<dbReference type="GO" id="GO:0003677">
    <property type="term" value="F:DNA binding"/>
    <property type="evidence" value="ECO:0007669"/>
    <property type="project" value="UniProtKB-KW"/>
</dbReference>
<dbReference type="EMBL" id="JAFBEB010000007">
    <property type="protein sequence ID" value="MBM7590703.1"/>
    <property type="molecule type" value="Genomic_DNA"/>
</dbReference>